<dbReference type="GO" id="GO:0006310">
    <property type="term" value="P:DNA recombination"/>
    <property type="evidence" value="ECO:0007669"/>
    <property type="project" value="UniProtKB-KW"/>
</dbReference>
<keyword evidence="5" id="KW-0862">Zinc</keyword>
<dbReference type="InterPro" id="IPR021027">
    <property type="entry name" value="Transposase_put_HTH"/>
</dbReference>
<organism evidence="11 12">
    <name type="scientific">Philodulcilactobacillus myokoensis</name>
    <dbReference type="NCBI Taxonomy" id="2929573"/>
    <lineage>
        <taxon>Bacteria</taxon>
        <taxon>Bacillati</taxon>
        <taxon>Bacillota</taxon>
        <taxon>Bacilli</taxon>
        <taxon>Lactobacillales</taxon>
        <taxon>Lactobacillaceae</taxon>
        <taxon>Philodulcilactobacillus</taxon>
    </lineage>
</organism>
<comment type="similarity">
    <text evidence="2">In the N-terminal section; belongs to the transposase 2 family.</text>
</comment>
<evidence type="ECO:0000259" key="10">
    <source>
        <dbReference type="Pfam" id="PF12323"/>
    </source>
</evidence>
<name>A0A9W6B3B9_9LACO</name>
<evidence type="ECO:0000259" key="8">
    <source>
        <dbReference type="Pfam" id="PF01385"/>
    </source>
</evidence>
<dbReference type="Pfam" id="PF01385">
    <property type="entry name" value="OrfB_IS605"/>
    <property type="match status" value="1"/>
</dbReference>
<dbReference type="EMBL" id="BRPL01000004">
    <property type="protein sequence ID" value="GLB47430.1"/>
    <property type="molecule type" value="Genomic_DNA"/>
</dbReference>
<dbReference type="NCBIfam" id="TIGR01766">
    <property type="entry name" value="IS200/IS605 family accessory protein TnpB-like domain"/>
    <property type="match status" value="1"/>
</dbReference>
<reference evidence="11" key="2">
    <citation type="journal article" date="2023" name="PLoS ONE">
        <title>Philodulcilactobacillus myokoensis gen. nov., sp. nov., a fructophilic, acidophilic, and agar-phobic lactic acid bacterium isolated from fermented vegetable extracts.</title>
        <authorList>
            <person name="Kouya T."/>
            <person name="Ishiyama Y."/>
            <person name="Ohashi S."/>
            <person name="Kumakubo R."/>
            <person name="Yamazaki T."/>
            <person name="Otaki T."/>
        </authorList>
    </citation>
    <scope>NUCLEOTIDE SEQUENCE</scope>
    <source>
        <strain evidence="11">WR16-4</strain>
    </source>
</reference>
<dbReference type="InterPro" id="IPR001959">
    <property type="entry name" value="Transposase"/>
</dbReference>
<dbReference type="Pfam" id="PF12323">
    <property type="entry name" value="HTH_OrfB_IS605"/>
    <property type="match status" value="1"/>
</dbReference>
<feature type="domain" description="Cas12f1-like TNB" evidence="9">
    <location>
        <begin position="305"/>
        <end position="383"/>
    </location>
</feature>
<accession>A0A9W6B3B9</accession>
<dbReference type="Pfam" id="PF07282">
    <property type="entry name" value="Cas12f1-like_TNB"/>
    <property type="match status" value="1"/>
</dbReference>
<dbReference type="PANTHER" id="PTHR30405:SF11">
    <property type="entry name" value="RNA-GUIDED DNA ENDONUCLEASE RV2885C-RELATED"/>
    <property type="match status" value="1"/>
</dbReference>
<gene>
    <name evidence="11" type="ORF">WR164_14090</name>
</gene>
<keyword evidence="3" id="KW-0815">Transposition</keyword>
<dbReference type="GO" id="GO:0032196">
    <property type="term" value="P:transposition"/>
    <property type="evidence" value="ECO:0007669"/>
    <property type="project" value="UniProtKB-KW"/>
</dbReference>
<evidence type="ECO:0000313" key="12">
    <source>
        <dbReference type="Proteomes" id="UP001144204"/>
    </source>
</evidence>
<evidence type="ECO:0000256" key="4">
    <source>
        <dbReference type="ARBA" id="ARBA00022723"/>
    </source>
</evidence>
<dbReference type="GO" id="GO:0046872">
    <property type="term" value="F:metal ion binding"/>
    <property type="evidence" value="ECO:0007669"/>
    <property type="project" value="UniProtKB-KW"/>
</dbReference>
<comment type="similarity">
    <text evidence="1">In the C-terminal section; belongs to the transposase 35 family.</text>
</comment>
<evidence type="ECO:0000256" key="1">
    <source>
        <dbReference type="ARBA" id="ARBA00008761"/>
    </source>
</evidence>
<evidence type="ECO:0000256" key="5">
    <source>
        <dbReference type="ARBA" id="ARBA00022833"/>
    </source>
</evidence>
<dbReference type="NCBIfam" id="NF040570">
    <property type="entry name" value="guided_TnpB"/>
    <property type="match status" value="1"/>
</dbReference>
<feature type="domain" description="Transposase putative helix-turn-helix" evidence="10">
    <location>
        <begin position="6"/>
        <end position="45"/>
    </location>
</feature>
<evidence type="ECO:0000313" key="11">
    <source>
        <dbReference type="EMBL" id="GLB47430.1"/>
    </source>
</evidence>
<evidence type="ECO:0000256" key="7">
    <source>
        <dbReference type="ARBA" id="ARBA00023172"/>
    </source>
</evidence>
<keyword evidence="12" id="KW-1185">Reference proteome</keyword>
<evidence type="ECO:0000259" key="9">
    <source>
        <dbReference type="Pfam" id="PF07282"/>
    </source>
</evidence>
<dbReference type="Proteomes" id="UP001144204">
    <property type="component" value="Unassembled WGS sequence"/>
</dbReference>
<feature type="domain" description="Probable transposase IS891/IS1136/IS1341" evidence="8">
    <location>
        <begin position="185"/>
        <end position="291"/>
    </location>
</feature>
<keyword evidence="6" id="KW-0238">DNA-binding</keyword>
<dbReference type="AlphaFoldDB" id="A0A9W6B3B9"/>
<keyword evidence="4" id="KW-0479">Metal-binding</keyword>
<dbReference type="InterPro" id="IPR010095">
    <property type="entry name" value="Cas12f1-like_TNB"/>
</dbReference>
<keyword evidence="7" id="KW-0233">DNA recombination</keyword>
<reference evidence="11" key="1">
    <citation type="submission" date="2022-07" db="EMBL/GenBank/DDBJ databases">
        <authorList>
            <person name="Kouya T."/>
            <person name="Ishiyama Y."/>
        </authorList>
    </citation>
    <scope>NUCLEOTIDE SEQUENCE</scope>
    <source>
        <strain evidence="11">WR16-4</strain>
    </source>
</reference>
<protein>
    <submittedName>
        <fullName evidence="11">Transposase</fullName>
    </submittedName>
</protein>
<dbReference type="GO" id="GO:0003677">
    <property type="term" value="F:DNA binding"/>
    <property type="evidence" value="ECO:0007669"/>
    <property type="project" value="UniProtKB-KW"/>
</dbReference>
<evidence type="ECO:0000256" key="3">
    <source>
        <dbReference type="ARBA" id="ARBA00022578"/>
    </source>
</evidence>
<evidence type="ECO:0000256" key="6">
    <source>
        <dbReference type="ARBA" id="ARBA00023125"/>
    </source>
</evidence>
<comment type="caution">
    <text evidence="11">The sequence shown here is derived from an EMBL/GenBank/DDBJ whole genome shotgun (WGS) entry which is preliminary data.</text>
</comment>
<proteinExistence type="inferred from homology"/>
<dbReference type="PANTHER" id="PTHR30405">
    <property type="entry name" value="TRANSPOSASE"/>
    <property type="match status" value="1"/>
</dbReference>
<evidence type="ECO:0000256" key="2">
    <source>
        <dbReference type="ARBA" id="ARBA00011044"/>
    </source>
</evidence>
<sequence length="388" mass="46422">MHSCSIKVKLYPNQHMKRYLDLMCNYRRYCWNQGLETWNHMYDCNSIDKGHNSKPNEREIRNELVFNKFDWQYQYSARILQLAIKDLGHAFKAFFDKKQPDFKHPRFKSKKWLKQGFKTDRAKIIDGKLRLDRASGYPKNLFYDIRLSGLRPQPGQLKMVAITMQNHQYTANLQFTNLPDNTTIYTNQKTAVDVNVGHFNYTNGDIKTYGHKLKRLYEQNKYYQRLLARKRTIHPKTFRKSNNYMQVRTKLQRNYTRIKNFQDDILHKFTNKLVQNYDQIVIENLDVKHMFMSHVASKGMQRSMFGKFRQYLTYKCQWYGKQLILADQSYPSTQRCSKCGYIKKGTDKITLKGNQKHHTNHHQFICYHCGFKADRDDNAVQNLLALIQ</sequence>
<dbReference type="InterPro" id="IPR051399">
    <property type="entry name" value="RNA-guided_DNA_endo/Transpos"/>
</dbReference>